<proteinExistence type="predicted"/>
<keyword evidence="2" id="KW-1185">Reference proteome</keyword>
<gene>
    <name evidence="1" type="ORF">MiSe_09870</name>
</gene>
<evidence type="ECO:0000313" key="2">
    <source>
        <dbReference type="Proteomes" id="UP001050975"/>
    </source>
</evidence>
<evidence type="ECO:0008006" key="3">
    <source>
        <dbReference type="Google" id="ProtNLM"/>
    </source>
</evidence>
<dbReference type="Proteomes" id="UP001050975">
    <property type="component" value="Unassembled WGS sequence"/>
</dbReference>
<sequence>MAQTQRKPVYIQPKHHDILRRIAYEQRCNISDVLDAVLEQVNWEKVAKDAGDKPLQRAMERAGSYKV</sequence>
<name>A0AAV3X7E4_9CYAN</name>
<dbReference type="AlphaFoldDB" id="A0AAV3X7E4"/>
<protein>
    <recommendedName>
        <fullName evidence="3">CopG-like ribbon-helix-helix domain-containing protein</fullName>
    </recommendedName>
</protein>
<evidence type="ECO:0000313" key="1">
    <source>
        <dbReference type="EMBL" id="GET36239.1"/>
    </source>
</evidence>
<accession>A0AAV3X7E4</accession>
<dbReference type="EMBL" id="BLAY01000010">
    <property type="protein sequence ID" value="GET36239.1"/>
    <property type="molecule type" value="Genomic_DNA"/>
</dbReference>
<reference evidence="1" key="1">
    <citation type="submission" date="2019-10" db="EMBL/GenBank/DDBJ databases">
        <title>Draft genome sequece of Microseira wollei NIES-4236.</title>
        <authorList>
            <person name="Yamaguchi H."/>
            <person name="Suzuki S."/>
            <person name="Kawachi M."/>
        </authorList>
    </citation>
    <scope>NUCLEOTIDE SEQUENCE</scope>
    <source>
        <strain evidence="1">NIES-4236</strain>
    </source>
</reference>
<comment type="caution">
    <text evidence="1">The sequence shown here is derived from an EMBL/GenBank/DDBJ whole genome shotgun (WGS) entry which is preliminary data.</text>
</comment>
<dbReference type="RefSeq" id="WP_226575536.1">
    <property type="nucleotide sequence ID" value="NZ_BLAY01000010.1"/>
</dbReference>
<organism evidence="1 2">
    <name type="scientific">Microseira wollei NIES-4236</name>
    <dbReference type="NCBI Taxonomy" id="2530354"/>
    <lineage>
        <taxon>Bacteria</taxon>
        <taxon>Bacillati</taxon>
        <taxon>Cyanobacteriota</taxon>
        <taxon>Cyanophyceae</taxon>
        <taxon>Oscillatoriophycideae</taxon>
        <taxon>Aerosakkonematales</taxon>
        <taxon>Aerosakkonemataceae</taxon>
        <taxon>Microseira</taxon>
    </lineage>
</organism>